<evidence type="ECO:0000313" key="1">
    <source>
        <dbReference type="EMBL" id="PSW16838.1"/>
    </source>
</evidence>
<dbReference type="EMBL" id="PYMA01000016">
    <property type="protein sequence ID" value="PSW16838.1"/>
    <property type="molecule type" value="Genomic_DNA"/>
</dbReference>
<name>A0A2T3NMZ3_9GAMM</name>
<evidence type="ECO:0000313" key="2">
    <source>
        <dbReference type="Proteomes" id="UP000241771"/>
    </source>
</evidence>
<gene>
    <name evidence="1" type="ORF">C9I98_19990</name>
</gene>
<keyword evidence="2" id="KW-1185">Reference proteome</keyword>
<organism evidence="1 2">
    <name type="scientific">Photobacterium sanctipauli</name>
    <dbReference type="NCBI Taxonomy" id="1342794"/>
    <lineage>
        <taxon>Bacteria</taxon>
        <taxon>Pseudomonadati</taxon>
        <taxon>Pseudomonadota</taxon>
        <taxon>Gammaproteobacteria</taxon>
        <taxon>Vibrionales</taxon>
        <taxon>Vibrionaceae</taxon>
        <taxon>Photobacterium</taxon>
    </lineage>
</organism>
<protein>
    <submittedName>
        <fullName evidence="1">Uncharacterized protein</fullName>
    </submittedName>
</protein>
<sequence length="174" mass="20153">MMKILSIMGVDLYPFIRSLDVDVEDNVIYKALEKRYQSFHAVISNASYSPQTKQEVPVKCYPLLRDANDGQVLSGIHNLASHLKINTKMLNLVDMYLYQMTHRINGRKFISAHDEIVGHTLSFFFNNDEFDQFKPNKVDFTKAISYSETKDFVYFTTSTFALARILPLRQHFGI</sequence>
<accession>A0A2T3NMZ3</accession>
<reference evidence="1 2" key="1">
    <citation type="submission" date="2018-01" db="EMBL/GenBank/DDBJ databases">
        <title>Whole genome sequencing of Histamine producing bacteria.</title>
        <authorList>
            <person name="Butler K."/>
        </authorList>
    </citation>
    <scope>NUCLEOTIDE SEQUENCE [LARGE SCALE GENOMIC DNA]</scope>
    <source>
        <strain evidence="1 2">DSM 100436</strain>
    </source>
</reference>
<dbReference type="AlphaFoldDB" id="A0A2T3NMZ3"/>
<dbReference type="RefSeq" id="WP_036828663.1">
    <property type="nucleotide sequence ID" value="NZ_JGVO01001047.1"/>
</dbReference>
<comment type="caution">
    <text evidence="1">The sequence shown here is derived from an EMBL/GenBank/DDBJ whole genome shotgun (WGS) entry which is preliminary data.</text>
</comment>
<proteinExistence type="predicted"/>
<dbReference type="Proteomes" id="UP000241771">
    <property type="component" value="Unassembled WGS sequence"/>
</dbReference>